<dbReference type="GO" id="GO:0005737">
    <property type="term" value="C:cytoplasm"/>
    <property type="evidence" value="ECO:0007669"/>
    <property type="project" value="UniProtKB-SubCell"/>
</dbReference>
<keyword evidence="8 10" id="KW-0233">DNA recombination</keyword>
<dbReference type="SUPFAM" id="SSF56349">
    <property type="entry name" value="DNA breaking-rejoining enzymes"/>
    <property type="match status" value="1"/>
</dbReference>
<evidence type="ECO:0000256" key="7">
    <source>
        <dbReference type="ARBA" id="ARBA00023125"/>
    </source>
</evidence>
<evidence type="ECO:0000256" key="3">
    <source>
        <dbReference type="ARBA" id="ARBA00022490"/>
    </source>
</evidence>
<organism evidence="14">
    <name type="scientific">candidate division WOR-3 bacterium</name>
    <dbReference type="NCBI Taxonomy" id="2052148"/>
    <lineage>
        <taxon>Bacteria</taxon>
        <taxon>Bacteria division WOR-3</taxon>
    </lineage>
</organism>
<dbReference type="InterPro" id="IPR013762">
    <property type="entry name" value="Integrase-like_cat_sf"/>
</dbReference>
<evidence type="ECO:0000256" key="1">
    <source>
        <dbReference type="ARBA" id="ARBA00004496"/>
    </source>
</evidence>
<dbReference type="GO" id="GO:0009037">
    <property type="term" value="F:tyrosine-based site-specific recombinase activity"/>
    <property type="evidence" value="ECO:0007669"/>
    <property type="project" value="UniProtKB-UniRule"/>
</dbReference>
<dbReference type="Pfam" id="PF02899">
    <property type="entry name" value="Phage_int_SAM_1"/>
    <property type="match status" value="1"/>
</dbReference>
<dbReference type="GO" id="GO:0007059">
    <property type="term" value="P:chromosome segregation"/>
    <property type="evidence" value="ECO:0007669"/>
    <property type="project" value="UniProtKB-UniRule"/>
</dbReference>
<evidence type="ECO:0000259" key="13">
    <source>
        <dbReference type="PROSITE" id="PS51900"/>
    </source>
</evidence>
<sequence>MRRKREASTEQREVNREFERFLRYLSREKIFSPHTIRSYRIDLEQFFDFVADRLGNKPLKAIRREDIRDFLGFVMRYGYDRRSAARKLSTLKSFFKFLVAEKMLATNPARDVKTPRIEKKLPGFLTQYQVQKALQIVGDDEIALRNRAILETLYGAGLRAQELVGLDIDSIDFDSEIIKVKGKGNKERIVPLGSYAKKAIQDYLSVRKNKENPAVFLSKQGKRLVTRSIQNIVKQQLSKVSEVTGTNPHILRHSFATHLLERGADLRAVQELLGHSSLSTTQIYTHLSVERLKKIYDLAHPRSGAKT</sequence>
<comment type="caution">
    <text evidence="14">The sequence shown here is derived from an EMBL/GenBank/DDBJ whole genome shotgun (WGS) entry which is preliminary data.</text>
</comment>
<comment type="subcellular location">
    <subcellularLocation>
        <location evidence="1 10">Cytoplasm</location>
    </subcellularLocation>
</comment>
<name>A0A7C6EBX7_UNCW3</name>
<evidence type="ECO:0000256" key="10">
    <source>
        <dbReference type="HAMAP-Rule" id="MF_01808"/>
    </source>
</evidence>
<feature type="active site" evidence="10">
    <location>
        <position position="249"/>
    </location>
</feature>
<feature type="active site" description="O-(3'-phospho-DNA)-tyrosine intermediate" evidence="10">
    <location>
        <position position="284"/>
    </location>
</feature>
<dbReference type="InterPro" id="IPR023009">
    <property type="entry name" value="Tyrosine_recombinase_XerC/XerD"/>
</dbReference>
<keyword evidence="4 10" id="KW-0132">Cell division</keyword>
<gene>
    <name evidence="10 14" type="primary">xerC</name>
    <name evidence="14" type="ORF">ENW73_05975</name>
</gene>
<dbReference type="InterPro" id="IPR044068">
    <property type="entry name" value="CB"/>
</dbReference>
<keyword evidence="5 10" id="KW-0159">Chromosome partition</keyword>
<dbReference type="NCBIfam" id="NF040815">
    <property type="entry name" value="recomb_XerA_Arch"/>
    <property type="match status" value="1"/>
</dbReference>
<feature type="active site" evidence="10">
    <location>
        <position position="275"/>
    </location>
</feature>
<comment type="subunit">
    <text evidence="10">Forms a cyclic heterotetrameric complex composed of two molecules of XerC and two molecules of XerD.</text>
</comment>
<protein>
    <recommendedName>
        <fullName evidence="10 11">Tyrosine recombinase XerC</fullName>
    </recommendedName>
</protein>
<evidence type="ECO:0000313" key="14">
    <source>
        <dbReference type="EMBL" id="HHS52396.1"/>
    </source>
</evidence>
<evidence type="ECO:0000256" key="6">
    <source>
        <dbReference type="ARBA" id="ARBA00022908"/>
    </source>
</evidence>
<dbReference type="InterPro" id="IPR002104">
    <property type="entry name" value="Integrase_catalytic"/>
</dbReference>
<dbReference type="PROSITE" id="PS51898">
    <property type="entry name" value="TYR_RECOMBINASE"/>
    <property type="match status" value="1"/>
</dbReference>
<feature type="active site" evidence="10">
    <location>
        <position position="183"/>
    </location>
</feature>
<feature type="active site" evidence="10">
    <location>
        <position position="159"/>
    </location>
</feature>
<dbReference type="InterPro" id="IPR010998">
    <property type="entry name" value="Integrase_recombinase_N"/>
</dbReference>
<accession>A0A7C6EBX7</accession>
<dbReference type="InterPro" id="IPR011010">
    <property type="entry name" value="DNA_brk_join_enz"/>
</dbReference>
<dbReference type="HAMAP" id="MF_01808">
    <property type="entry name" value="Recomb_XerC_XerD"/>
    <property type="match status" value="1"/>
</dbReference>
<keyword evidence="3 10" id="KW-0963">Cytoplasm</keyword>
<dbReference type="NCBIfam" id="TIGR02224">
    <property type="entry name" value="recomb_XerC"/>
    <property type="match status" value="1"/>
</dbReference>
<keyword evidence="7 10" id="KW-0238">DNA-binding</keyword>
<dbReference type="GO" id="GO:0051301">
    <property type="term" value="P:cell division"/>
    <property type="evidence" value="ECO:0007669"/>
    <property type="project" value="UniProtKB-UniRule"/>
</dbReference>
<feature type="domain" description="Tyr recombinase" evidence="12">
    <location>
        <begin position="120"/>
        <end position="297"/>
    </location>
</feature>
<dbReference type="PANTHER" id="PTHR30349:SF77">
    <property type="entry name" value="TYROSINE RECOMBINASE XERC"/>
    <property type="match status" value="1"/>
</dbReference>
<dbReference type="CDD" id="cd00798">
    <property type="entry name" value="INT_XerDC_C"/>
    <property type="match status" value="1"/>
</dbReference>
<evidence type="ECO:0000259" key="12">
    <source>
        <dbReference type="PROSITE" id="PS51898"/>
    </source>
</evidence>
<dbReference type="InterPro" id="IPR004107">
    <property type="entry name" value="Integrase_SAM-like_N"/>
</dbReference>
<dbReference type="Gene3D" id="1.10.443.10">
    <property type="entry name" value="Intergrase catalytic core"/>
    <property type="match status" value="1"/>
</dbReference>
<dbReference type="InterPro" id="IPR050090">
    <property type="entry name" value="Tyrosine_recombinase_XerCD"/>
</dbReference>
<comment type="function">
    <text evidence="10">Site-specific tyrosine recombinase, which acts by catalyzing the cutting and rejoining of the recombining DNA molecules. The XerC-XerD complex is essential to convert dimers of the bacterial chromosome into monomers to permit their segregation at cell division. It also contributes to the segregational stability of plasmids.</text>
</comment>
<evidence type="ECO:0000256" key="11">
    <source>
        <dbReference type="NCBIfam" id="TIGR02224"/>
    </source>
</evidence>
<evidence type="ECO:0000256" key="4">
    <source>
        <dbReference type="ARBA" id="ARBA00022618"/>
    </source>
</evidence>
<dbReference type="NCBIfam" id="NF001399">
    <property type="entry name" value="PRK00283.1"/>
    <property type="match status" value="1"/>
</dbReference>
<dbReference type="PANTHER" id="PTHR30349">
    <property type="entry name" value="PHAGE INTEGRASE-RELATED"/>
    <property type="match status" value="1"/>
</dbReference>
<evidence type="ECO:0000256" key="8">
    <source>
        <dbReference type="ARBA" id="ARBA00023172"/>
    </source>
</evidence>
<dbReference type="PROSITE" id="PS51900">
    <property type="entry name" value="CB"/>
    <property type="match status" value="1"/>
</dbReference>
<dbReference type="GO" id="GO:0006313">
    <property type="term" value="P:DNA transposition"/>
    <property type="evidence" value="ECO:0007669"/>
    <property type="project" value="UniProtKB-UniRule"/>
</dbReference>
<dbReference type="Pfam" id="PF00589">
    <property type="entry name" value="Phage_integrase"/>
    <property type="match status" value="1"/>
</dbReference>
<comment type="similarity">
    <text evidence="2 10">Belongs to the 'phage' integrase family. XerC subfamily.</text>
</comment>
<proteinExistence type="inferred from homology"/>
<keyword evidence="9 10" id="KW-0131">Cell cycle</keyword>
<evidence type="ECO:0000256" key="5">
    <source>
        <dbReference type="ARBA" id="ARBA00022829"/>
    </source>
</evidence>
<feature type="domain" description="Core-binding (CB)" evidence="13">
    <location>
        <begin position="12"/>
        <end position="99"/>
    </location>
</feature>
<feature type="active site" evidence="10">
    <location>
        <position position="252"/>
    </location>
</feature>
<evidence type="ECO:0000256" key="9">
    <source>
        <dbReference type="ARBA" id="ARBA00023306"/>
    </source>
</evidence>
<dbReference type="AlphaFoldDB" id="A0A7C6EBX7"/>
<dbReference type="Gene3D" id="1.10.150.130">
    <property type="match status" value="1"/>
</dbReference>
<reference evidence="14" key="1">
    <citation type="journal article" date="2020" name="mSystems">
        <title>Genome- and Community-Level Interaction Insights into Carbon Utilization and Element Cycling Functions of Hydrothermarchaeota in Hydrothermal Sediment.</title>
        <authorList>
            <person name="Zhou Z."/>
            <person name="Liu Y."/>
            <person name="Xu W."/>
            <person name="Pan J."/>
            <person name="Luo Z.H."/>
            <person name="Li M."/>
        </authorList>
    </citation>
    <scope>NUCLEOTIDE SEQUENCE [LARGE SCALE GENOMIC DNA]</scope>
    <source>
        <strain evidence="14">SpSt-876</strain>
    </source>
</reference>
<dbReference type="EMBL" id="DTLI01000143">
    <property type="protein sequence ID" value="HHS52396.1"/>
    <property type="molecule type" value="Genomic_DNA"/>
</dbReference>
<dbReference type="GO" id="GO:0003677">
    <property type="term" value="F:DNA binding"/>
    <property type="evidence" value="ECO:0007669"/>
    <property type="project" value="UniProtKB-UniRule"/>
</dbReference>
<keyword evidence="6 10" id="KW-0229">DNA integration</keyword>
<evidence type="ECO:0000256" key="2">
    <source>
        <dbReference type="ARBA" id="ARBA00006657"/>
    </source>
</evidence>
<dbReference type="InterPro" id="IPR011931">
    <property type="entry name" value="Recomb_XerC"/>
</dbReference>